<evidence type="ECO:0000256" key="1">
    <source>
        <dbReference type="ARBA" id="ARBA00022670"/>
    </source>
</evidence>
<dbReference type="Pfam" id="PF17919">
    <property type="entry name" value="RT_RNaseH_2"/>
    <property type="match status" value="1"/>
</dbReference>
<dbReference type="InterPro" id="IPR041577">
    <property type="entry name" value="RT_RNaseH_2"/>
</dbReference>
<feature type="domain" description="Reverse transcriptase/retrotransposon-derived protein RNase H-like" evidence="11">
    <location>
        <begin position="380"/>
        <end position="433"/>
    </location>
</feature>
<evidence type="ECO:0000256" key="7">
    <source>
        <dbReference type="ARBA" id="ARBA00022918"/>
    </source>
</evidence>
<keyword evidence="3" id="KW-0548">Nucleotidyltransferase</keyword>
<feature type="region of interest" description="Disordered" evidence="9">
    <location>
        <begin position="106"/>
        <end position="125"/>
    </location>
</feature>
<keyword evidence="2" id="KW-0808">Transferase</keyword>
<dbReference type="Gene3D" id="3.30.70.270">
    <property type="match status" value="1"/>
</dbReference>
<dbReference type="PANTHER" id="PTHR37984">
    <property type="entry name" value="PROTEIN CBG26694"/>
    <property type="match status" value="1"/>
</dbReference>
<evidence type="ECO:0000256" key="9">
    <source>
        <dbReference type="SAM" id="MobiDB-lite"/>
    </source>
</evidence>
<dbReference type="InterPro" id="IPR000477">
    <property type="entry name" value="RT_dom"/>
</dbReference>
<evidence type="ECO:0000256" key="6">
    <source>
        <dbReference type="ARBA" id="ARBA00022801"/>
    </source>
</evidence>
<dbReference type="InterPro" id="IPR036397">
    <property type="entry name" value="RNaseH_sf"/>
</dbReference>
<dbReference type="CDD" id="cd01647">
    <property type="entry name" value="RT_LTR"/>
    <property type="match status" value="1"/>
</dbReference>
<dbReference type="CDD" id="cd00303">
    <property type="entry name" value="retropepsin_like"/>
    <property type="match status" value="1"/>
</dbReference>
<evidence type="ECO:0000256" key="4">
    <source>
        <dbReference type="ARBA" id="ARBA00022722"/>
    </source>
</evidence>
<organism evidence="12">
    <name type="scientific">Tanacetum cinerariifolium</name>
    <name type="common">Dalmatian daisy</name>
    <name type="synonym">Chrysanthemum cinerariifolium</name>
    <dbReference type="NCBI Taxonomy" id="118510"/>
    <lineage>
        <taxon>Eukaryota</taxon>
        <taxon>Viridiplantae</taxon>
        <taxon>Streptophyta</taxon>
        <taxon>Embryophyta</taxon>
        <taxon>Tracheophyta</taxon>
        <taxon>Spermatophyta</taxon>
        <taxon>Magnoliopsida</taxon>
        <taxon>eudicotyledons</taxon>
        <taxon>Gunneridae</taxon>
        <taxon>Pentapetalae</taxon>
        <taxon>asterids</taxon>
        <taxon>campanulids</taxon>
        <taxon>Asterales</taxon>
        <taxon>Asteraceae</taxon>
        <taxon>Asteroideae</taxon>
        <taxon>Anthemideae</taxon>
        <taxon>Anthemidinae</taxon>
        <taxon>Tanacetum</taxon>
    </lineage>
</organism>
<keyword evidence="1" id="KW-0645">Protease</keyword>
<keyword evidence="8" id="KW-0511">Multifunctional enzyme</keyword>
<evidence type="ECO:0000256" key="8">
    <source>
        <dbReference type="ARBA" id="ARBA00023268"/>
    </source>
</evidence>
<keyword evidence="5" id="KW-0255">Endonuclease</keyword>
<protein>
    <submittedName>
        <fullName evidence="12">Uncharacterized protein</fullName>
    </submittedName>
</protein>
<evidence type="ECO:0000256" key="2">
    <source>
        <dbReference type="ARBA" id="ARBA00022679"/>
    </source>
</evidence>
<dbReference type="SUPFAM" id="SSF53098">
    <property type="entry name" value="Ribonuclease H-like"/>
    <property type="match status" value="1"/>
</dbReference>
<comment type="caution">
    <text evidence="12">The sequence shown here is derived from an EMBL/GenBank/DDBJ whole genome shotgun (WGS) entry which is preliminary data.</text>
</comment>
<dbReference type="GO" id="GO:0008233">
    <property type="term" value="F:peptidase activity"/>
    <property type="evidence" value="ECO:0007669"/>
    <property type="project" value="UniProtKB-KW"/>
</dbReference>
<keyword evidence="7" id="KW-0695">RNA-directed DNA polymerase</keyword>
<dbReference type="Gene3D" id="3.30.420.10">
    <property type="entry name" value="Ribonuclease H-like superfamily/Ribonuclease H"/>
    <property type="match status" value="1"/>
</dbReference>
<dbReference type="AlphaFoldDB" id="A0A6L2KYZ5"/>
<sequence length="1002" mass="113394">MTWVEFSQALSARFGPTDYENPAGALSRLKHTTTVAKYQESFKKLSHQVDGLPEDFLMACYIGCLKDEVRLEVKMKKPRSFIDAMGLSRIAEEKLSLAKKQSQPIRFSTTSSVGHEETPPATESAAAYYSEPHDVVSFHAITGTIHPQTLRFPGKIKNKDVAVLIDGGSTHNFIDQALVDRFGLIIDREITFEVIVGNREMMLCLGRVKELSLNIQGYMILTDFWVLPVAACFVVLEVQWLKTLGPVETDYQKLTIGFKITDYRALNDITIKDKHPIPVIDELLDELYGATIYSKLDLWSRYHQIRVREQYIYKTAFRTHEGHYEFVVMPFGLTNAPKTFQSLMNDLFRPHLLDHSKVQAVLDWPTPKNAKGVHGFLGIASGVGIGAILTQQGHPIAYYSAPLKGSMLAWSTYEKEMLAIVRAEDICMDFIEGLPNSNGFTMIMVVVDHLSKYAHFVLIRHSFTAATIAKEFVSHVVKLNGIPSTIFPVNHQPPQEMSIQEIEDLKQQYLHEMKRLINSAYRDEIKIDELNGNFNSMSIEINKKEKLQQLEQVANLSTYPSKRFTSFFYDDDDDEDYTIAFTPSLSTEEPDNSLRKASATRAGNFNSMSIEINIKEKLQQLEHVANLSTYLSKHFNSFCCDDDDDEDYIIAVTPSLSTEEPDNSLSMGDEHLGTIPATESDEIIKSSVEILVPIPSESKGEPECDVPAREEFTTFSNILFDAECEVDSSDDQSFYDEDVPEKIFSNPLFEEETILMKIDQHHYNAESDLIESLRTHDSLLIISSKIDSHLDEFAGELTLHKSIPSGIDETDCDLEEEIRIIERLLYDNLFPRLPEDFVSENSDDEIESFSPSPIPVEDSDSLMEEIDLAFTPDFLMTPGIEDDDYDSEREILISEDLPSNDIFSLPEIESFHFDIPLFSRPPAKPPDGNTEILNVKITGDISEQIVPIPKLMITLVPNQEKSPDLLSHQGLKAFQPSAKCPMMIHGKNTHILDVPLFHFYLP</sequence>
<evidence type="ECO:0000259" key="10">
    <source>
        <dbReference type="Pfam" id="PF00078"/>
    </source>
</evidence>
<dbReference type="Pfam" id="PF00078">
    <property type="entry name" value="RVT_1"/>
    <property type="match status" value="1"/>
</dbReference>
<keyword evidence="6" id="KW-0378">Hydrolase</keyword>
<feature type="domain" description="Reverse transcriptase" evidence="10">
    <location>
        <begin position="259"/>
        <end position="352"/>
    </location>
</feature>
<dbReference type="GO" id="GO:0004519">
    <property type="term" value="F:endonuclease activity"/>
    <property type="evidence" value="ECO:0007669"/>
    <property type="project" value="UniProtKB-KW"/>
</dbReference>
<evidence type="ECO:0000313" key="12">
    <source>
        <dbReference type="EMBL" id="GEU53787.1"/>
    </source>
</evidence>
<dbReference type="Gene3D" id="2.40.70.10">
    <property type="entry name" value="Acid Proteases"/>
    <property type="match status" value="1"/>
</dbReference>
<dbReference type="FunFam" id="3.10.10.10:FF:000007">
    <property type="entry name" value="Retrovirus-related Pol polyprotein from transposon 17.6-like Protein"/>
    <property type="match status" value="1"/>
</dbReference>
<proteinExistence type="predicted"/>
<evidence type="ECO:0000256" key="3">
    <source>
        <dbReference type="ARBA" id="ARBA00022695"/>
    </source>
</evidence>
<evidence type="ECO:0000256" key="5">
    <source>
        <dbReference type="ARBA" id="ARBA00022759"/>
    </source>
</evidence>
<dbReference type="InterPro" id="IPR012337">
    <property type="entry name" value="RNaseH-like_sf"/>
</dbReference>
<gene>
    <name evidence="12" type="ORF">Tci_025765</name>
</gene>
<dbReference type="Pfam" id="PF08284">
    <property type="entry name" value="RVP_2"/>
    <property type="match status" value="1"/>
</dbReference>
<dbReference type="GO" id="GO:0006508">
    <property type="term" value="P:proteolysis"/>
    <property type="evidence" value="ECO:0007669"/>
    <property type="project" value="UniProtKB-KW"/>
</dbReference>
<reference evidence="12" key="1">
    <citation type="journal article" date="2019" name="Sci. Rep.">
        <title>Draft genome of Tanacetum cinerariifolium, the natural source of mosquito coil.</title>
        <authorList>
            <person name="Yamashiro T."/>
            <person name="Shiraishi A."/>
            <person name="Satake H."/>
            <person name="Nakayama K."/>
        </authorList>
    </citation>
    <scope>NUCLEOTIDE SEQUENCE</scope>
</reference>
<dbReference type="InterPro" id="IPR050951">
    <property type="entry name" value="Retrovirus_Pol_polyprotein"/>
</dbReference>
<dbReference type="Gene3D" id="3.10.10.10">
    <property type="entry name" value="HIV Type 1 Reverse Transcriptase, subunit A, domain 1"/>
    <property type="match status" value="1"/>
</dbReference>
<dbReference type="InterPro" id="IPR021109">
    <property type="entry name" value="Peptidase_aspartic_dom_sf"/>
</dbReference>
<name>A0A6L2KYZ5_TANCI</name>
<dbReference type="PANTHER" id="PTHR37984:SF5">
    <property type="entry name" value="PROTEIN NYNRIN-LIKE"/>
    <property type="match status" value="1"/>
</dbReference>
<dbReference type="GO" id="GO:0003676">
    <property type="term" value="F:nucleic acid binding"/>
    <property type="evidence" value="ECO:0007669"/>
    <property type="project" value="InterPro"/>
</dbReference>
<dbReference type="InterPro" id="IPR043128">
    <property type="entry name" value="Rev_trsase/Diguanyl_cyclase"/>
</dbReference>
<dbReference type="InterPro" id="IPR043502">
    <property type="entry name" value="DNA/RNA_pol_sf"/>
</dbReference>
<dbReference type="GO" id="GO:0003964">
    <property type="term" value="F:RNA-directed DNA polymerase activity"/>
    <property type="evidence" value="ECO:0007669"/>
    <property type="project" value="UniProtKB-KW"/>
</dbReference>
<keyword evidence="4" id="KW-0540">Nuclease</keyword>
<dbReference type="SUPFAM" id="SSF56672">
    <property type="entry name" value="DNA/RNA polymerases"/>
    <property type="match status" value="1"/>
</dbReference>
<dbReference type="EMBL" id="BKCJ010003228">
    <property type="protein sequence ID" value="GEU53787.1"/>
    <property type="molecule type" value="Genomic_DNA"/>
</dbReference>
<accession>A0A6L2KYZ5</accession>
<evidence type="ECO:0000259" key="11">
    <source>
        <dbReference type="Pfam" id="PF17919"/>
    </source>
</evidence>